<keyword evidence="2" id="KW-1185">Reference proteome</keyword>
<dbReference type="KEGG" id="abs:AZOBR_180132"/>
<organism evidence="1 2">
    <name type="scientific">Azospirillum baldaniorum</name>
    <dbReference type="NCBI Taxonomy" id="1064539"/>
    <lineage>
        <taxon>Bacteria</taxon>
        <taxon>Pseudomonadati</taxon>
        <taxon>Pseudomonadota</taxon>
        <taxon>Alphaproteobacteria</taxon>
        <taxon>Rhodospirillales</taxon>
        <taxon>Azospirillaceae</taxon>
        <taxon>Azospirillum</taxon>
    </lineage>
</organism>
<dbReference type="Proteomes" id="UP000007319">
    <property type="component" value="Chromosome"/>
</dbReference>
<dbReference type="AlphaFoldDB" id="A0A9P1NMT1"/>
<gene>
    <name evidence="1" type="ORF">AZOBR_180132</name>
</gene>
<proteinExistence type="predicted"/>
<protein>
    <submittedName>
        <fullName evidence="1">Uncharacterized protein</fullName>
    </submittedName>
</protein>
<evidence type="ECO:0000313" key="2">
    <source>
        <dbReference type="Proteomes" id="UP000007319"/>
    </source>
</evidence>
<accession>A0A9P1NMT1</accession>
<name>A0A9P1NMT1_9PROT</name>
<dbReference type="EMBL" id="HE577327">
    <property type="protein sequence ID" value="CCC99062.1"/>
    <property type="molecule type" value="Genomic_DNA"/>
</dbReference>
<sequence>MRRGPRFPAEPLFAQRSLFRSVAFPEGIQAAGSREGMNLSMRHFRRSLLWAKPSSIPTCAGKRRNTRCPSSAFFSTSCGW</sequence>
<evidence type="ECO:0000313" key="1">
    <source>
        <dbReference type="EMBL" id="CCC99062.1"/>
    </source>
</evidence>
<reference evidence="1 2" key="1">
    <citation type="journal article" date="2011" name="PLoS Genet.">
        <title>Azospirillum genomes reveal transition of bacteria from aquatic to terrestrial environments.</title>
        <authorList>
            <person name="Wisniewski-Dye F."/>
            <person name="Borziak K."/>
            <person name="Khalsa-Moyers G."/>
            <person name="Alexandre G."/>
            <person name="Sukharnikov L.O."/>
            <person name="Wuichet K."/>
            <person name="Hurst G.B."/>
            <person name="McDonald W.H."/>
            <person name="Robertson J.S."/>
            <person name="Barbe V."/>
            <person name="Calteau A."/>
            <person name="Rouy Z."/>
            <person name="Mangenot S."/>
            <person name="Prigent-Combaret C."/>
            <person name="Normand P."/>
            <person name="Boyer M."/>
            <person name="Siguier P."/>
            <person name="Dessaux Y."/>
            <person name="Elmerich C."/>
            <person name="Condemine G."/>
            <person name="Krishnen G."/>
            <person name="Kennedy I."/>
            <person name="Paterson A.H."/>
            <person name="Gonzalez V."/>
            <person name="Mavingui P."/>
            <person name="Zhulin I.B."/>
        </authorList>
    </citation>
    <scope>NUCLEOTIDE SEQUENCE [LARGE SCALE GENOMIC DNA]</scope>
    <source>
        <strain evidence="1 2">Sp245</strain>
    </source>
</reference>